<keyword evidence="1" id="KW-0456">Lyase</keyword>
<comment type="caution">
    <text evidence="1">The sequence shown here is derived from an EMBL/GenBank/DDBJ whole genome shotgun (WGS) entry which is preliminary data.</text>
</comment>
<organism evidence="1 2">
    <name type="scientific">Striga asiatica</name>
    <name type="common">Asiatic witchweed</name>
    <name type="synonym">Buchnera asiatica</name>
    <dbReference type="NCBI Taxonomy" id="4170"/>
    <lineage>
        <taxon>Eukaryota</taxon>
        <taxon>Viridiplantae</taxon>
        <taxon>Streptophyta</taxon>
        <taxon>Embryophyta</taxon>
        <taxon>Tracheophyta</taxon>
        <taxon>Spermatophyta</taxon>
        <taxon>Magnoliopsida</taxon>
        <taxon>eudicotyledons</taxon>
        <taxon>Gunneridae</taxon>
        <taxon>Pentapetalae</taxon>
        <taxon>asterids</taxon>
        <taxon>lamiids</taxon>
        <taxon>Lamiales</taxon>
        <taxon>Orobanchaceae</taxon>
        <taxon>Buchnereae</taxon>
        <taxon>Striga</taxon>
    </lineage>
</organism>
<sequence length="187" mass="21189">MHKRKPQKPDVSWPKPSMVCGIGAGIVKSLIIREHTQTTKNNNSDRILLISDSRTTNLASCNQVTNYGGGDLDMEIDNRRQQRMTEGGGWSHEPPLAACTVRRLKVRFNCKKFQRDLRSPSVVAPSLFLRRMSVRAAKEARGKWTAALCGIGFAPMQKCWRCEPWLDSWARARLAKDYVRDLGRCVC</sequence>
<name>A0A5A7QVZ3_STRAF</name>
<evidence type="ECO:0000313" key="1">
    <source>
        <dbReference type="EMBL" id="GER49515.1"/>
    </source>
</evidence>
<reference evidence="2" key="1">
    <citation type="journal article" date="2019" name="Curr. Biol.">
        <title>Genome Sequence of Striga asiatica Provides Insight into the Evolution of Plant Parasitism.</title>
        <authorList>
            <person name="Yoshida S."/>
            <person name="Kim S."/>
            <person name="Wafula E.K."/>
            <person name="Tanskanen J."/>
            <person name="Kim Y.M."/>
            <person name="Honaas L."/>
            <person name="Yang Z."/>
            <person name="Spallek T."/>
            <person name="Conn C.E."/>
            <person name="Ichihashi Y."/>
            <person name="Cheong K."/>
            <person name="Cui S."/>
            <person name="Der J.P."/>
            <person name="Gundlach H."/>
            <person name="Jiao Y."/>
            <person name="Hori C."/>
            <person name="Ishida J.K."/>
            <person name="Kasahara H."/>
            <person name="Kiba T."/>
            <person name="Kim M.S."/>
            <person name="Koo N."/>
            <person name="Laohavisit A."/>
            <person name="Lee Y.H."/>
            <person name="Lumba S."/>
            <person name="McCourt P."/>
            <person name="Mortimer J.C."/>
            <person name="Mutuku J.M."/>
            <person name="Nomura T."/>
            <person name="Sasaki-Sekimoto Y."/>
            <person name="Seto Y."/>
            <person name="Wang Y."/>
            <person name="Wakatake T."/>
            <person name="Sakakibara H."/>
            <person name="Demura T."/>
            <person name="Yamaguchi S."/>
            <person name="Yoneyama K."/>
            <person name="Manabe R.I."/>
            <person name="Nelson D.C."/>
            <person name="Schulman A.H."/>
            <person name="Timko M.P."/>
            <person name="dePamphilis C.W."/>
            <person name="Choi D."/>
            <person name="Shirasu K."/>
        </authorList>
    </citation>
    <scope>NUCLEOTIDE SEQUENCE [LARGE SCALE GENOMIC DNA]</scope>
    <source>
        <strain evidence="2">cv. UVA1</strain>
    </source>
</reference>
<dbReference type="AlphaFoldDB" id="A0A5A7QVZ3"/>
<dbReference type="GO" id="GO:0016829">
    <property type="term" value="F:lyase activity"/>
    <property type="evidence" value="ECO:0007669"/>
    <property type="project" value="UniProtKB-KW"/>
</dbReference>
<evidence type="ECO:0000313" key="2">
    <source>
        <dbReference type="Proteomes" id="UP000325081"/>
    </source>
</evidence>
<proteinExistence type="predicted"/>
<dbReference type="EMBL" id="BKCP01008626">
    <property type="protein sequence ID" value="GER49515.1"/>
    <property type="molecule type" value="Genomic_DNA"/>
</dbReference>
<gene>
    <name evidence="1" type="ORF">STAS_26765</name>
</gene>
<accession>A0A5A7QVZ3</accession>
<keyword evidence="2" id="KW-1185">Reference proteome</keyword>
<protein>
    <submittedName>
        <fullName evidence="1">Pectin lyase-like superfamily protein</fullName>
    </submittedName>
</protein>
<dbReference type="Proteomes" id="UP000325081">
    <property type="component" value="Unassembled WGS sequence"/>
</dbReference>